<evidence type="ECO:0000313" key="13">
    <source>
        <dbReference type="Proteomes" id="UP000281406"/>
    </source>
</evidence>
<dbReference type="CDD" id="cd04048">
    <property type="entry name" value="C2A_Copine"/>
    <property type="match status" value="1"/>
</dbReference>
<dbReference type="FunFam" id="2.60.40.150:FF:000034">
    <property type="entry name" value="otoferlin isoform X2"/>
    <property type="match status" value="1"/>
</dbReference>
<dbReference type="InterPro" id="IPR037725">
    <property type="entry name" value="C2F_Ferlin"/>
</dbReference>
<keyword evidence="13" id="KW-1185">Reference proteome</keyword>
<dbReference type="InterPro" id="IPR037720">
    <property type="entry name" value="C2B_Ferlin"/>
</dbReference>
<dbReference type="InterPro" id="IPR037722">
    <property type="entry name" value="C2C_Ferlin"/>
</dbReference>
<dbReference type="InterPro" id="IPR012561">
    <property type="entry name" value="Ferlin_B-domain"/>
</dbReference>
<dbReference type="InterPro" id="IPR010734">
    <property type="entry name" value="Copine_C"/>
</dbReference>
<gene>
    <name evidence="12" type="ORF">DPX16_12285</name>
</gene>
<evidence type="ECO:0000256" key="7">
    <source>
        <dbReference type="ARBA" id="ARBA00022989"/>
    </source>
</evidence>
<dbReference type="PANTHER" id="PTHR12546">
    <property type="entry name" value="FER-1-LIKE"/>
    <property type="match status" value="1"/>
</dbReference>
<comment type="caution">
    <text evidence="12">The sequence shown here is derived from an EMBL/GenBank/DDBJ whole genome shotgun (WGS) entry which is preliminary data.</text>
</comment>
<feature type="compositionally biased region" description="Basic residues" evidence="9">
    <location>
        <begin position="2274"/>
        <end position="2288"/>
    </location>
</feature>
<dbReference type="InterPro" id="IPR037721">
    <property type="entry name" value="Ferlin"/>
</dbReference>
<feature type="domain" description="C2" evidence="11">
    <location>
        <begin position="1503"/>
        <end position="1629"/>
    </location>
</feature>
<dbReference type="SMART" id="SM00239">
    <property type="entry name" value="C2"/>
    <property type="match status" value="7"/>
</dbReference>
<evidence type="ECO:0000256" key="2">
    <source>
        <dbReference type="ARBA" id="ARBA00009048"/>
    </source>
</evidence>
<evidence type="ECO:0000256" key="6">
    <source>
        <dbReference type="ARBA" id="ARBA00022837"/>
    </source>
</evidence>
<dbReference type="InterPro" id="IPR035892">
    <property type="entry name" value="C2_domain_sf"/>
</dbReference>
<dbReference type="GO" id="GO:0007009">
    <property type="term" value="P:plasma membrane organization"/>
    <property type="evidence" value="ECO:0007669"/>
    <property type="project" value="TreeGrafter"/>
</dbReference>
<keyword evidence="6" id="KW-0106">Calcium</keyword>
<name>A0A3N0XFK5_ANAGA</name>
<dbReference type="Pfam" id="PF16165">
    <property type="entry name" value="Ferlin_C"/>
    <property type="match status" value="1"/>
</dbReference>
<feature type="region of interest" description="Disordered" evidence="9">
    <location>
        <begin position="1620"/>
        <end position="1640"/>
    </location>
</feature>
<keyword evidence="8 10" id="KW-0472">Membrane</keyword>
<dbReference type="InterPro" id="IPR012968">
    <property type="entry name" value="FerIin_dom"/>
</dbReference>
<dbReference type="EMBL" id="RJVU01075544">
    <property type="protein sequence ID" value="ROI16167.1"/>
    <property type="molecule type" value="Genomic_DNA"/>
</dbReference>
<feature type="transmembrane region" description="Helical" evidence="10">
    <location>
        <begin position="2369"/>
        <end position="2389"/>
    </location>
</feature>
<dbReference type="GO" id="GO:0046872">
    <property type="term" value="F:metal ion binding"/>
    <property type="evidence" value="ECO:0007669"/>
    <property type="project" value="UniProtKB-KW"/>
</dbReference>
<evidence type="ECO:0000256" key="1">
    <source>
        <dbReference type="ARBA" id="ARBA00004167"/>
    </source>
</evidence>
<feature type="domain" description="C2" evidence="11">
    <location>
        <begin position="651"/>
        <end position="767"/>
    </location>
</feature>
<dbReference type="CDD" id="cd01459">
    <property type="entry name" value="vWA_copine_like"/>
    <property type="match status" value="1"/>
</dbReference>
<dbReference type="CDD" id="cd04011">
    <property type="entry name" value="C2B_Ferlin"/>
    <property type="match status" value="1"/>
</dbReference>
<keyword evidence="5" id="KW-0677">Repeat</keyword>
<dbReference type="InterPro" id="IPR036465">
    <property type="entry name" value="vWFA_dom_sf"/>
</dbReference>
<dbReference type="SUPFAM" id="SSF49562">
    <property type="entry name" value="C2 domain (Calcium/lipid-binding domain, CaLB)"/>
    <property type="match status" value="7"/>
</dbReference>
<evidence type="ECO:0000256" key="8">
    <source>
        <dbReference type="ARBA" id="ARBA00023136"/>
    </source>
</evidence>
<dbReference type="CDD" id="cd04037">
    <property type="entry name" value="C2E_Ferlin"/>
    <property type="match status" value="1"/>
</dbReference>
<dbReference type="SMART" id="SM01202">
    <property type="entry name" value="FerI"/>
    <property type="match status" value="1"/>
</dbReference>
<feature type="domain" description="C2" evidence="11">
    <location>
        <begin position="1815"/>
        <end position="1934"/>
    </location>
</feature>
<feature type="region of interest" description="Disordered" evidence="9">
    <location>
        <begin position="2262"/>
        <end position="2290"/>
    </location>
</feature>
<protein>
    <submittedName>
        <fullName evidence="12">Otoferlin</fullName>
    </submittedName>
</protein>
<evidence type="ECO:0000313" key="12">
    <source>
        <dbReference type="EMBL" id="ROI16167.1"/>
    </source>
</evidence>
<dbReference type="CDD" id="cd04017">
    <property type="entry name" value="C2D_Ferlin"/>
    <property type="match status" value="1"/>
</dbReference>
<feature type="domain" description="C2" evidence="11">
    <location>
        <begin position="811"/>
        <end position="944"/>
    </location>
</feature>
<dbReference type="Pfam" id="PF08151">
    <property type="entry name" value="FerI"/>
    <property type="match status" value="1"/>
</dbReference>
<keyword evidence="4" id="KW-0479">Metal-binding</keyword>
<feature type="region of interest" description="Disordered" evidence="9">
    <location>
        <begin position="1136"/>
        <end position="1173"/>
    </location>
</feature>
<organism evidence="12 13">
    <name type="scientific">Anabarilius grahami</name>
    <name type="common">Kanglang fish</name>
    <name type="synonym">Barilius grahami</name>
    <dbReference type="NCBI Taxonomy" id="495550"/>
    <lineage>
        <taxon>Eukaryota</taxon>
        <taxon>Metazoa</taxon>
        <taxon>Chordata</taxon>
        <taxon>Craniata</taxon>
        <taxon>Vertebrata</taxon>
        <taxon>Euteleostomi</taxon>
        <taxon>Actinopterygii</taxon>
        <taxon>Neopterygii</taxon>
        <taxon>Teleostei</taxon>
        <taxon>Ostariophysi</taxon>
        <taxon>Cypriniformes</taxon>
        <taxon>Xenocyprididae</taxon>
        <taxon>Xenocypridinae</taxon>
        <taxon>Xenocypridinae incertae sedis</taxon>
        <taxon>Anabarilius</taxon>
    </lineage>
</organism>
<dbReference type="InterPro" id="IPR000008">
    <property type="entry name" value="C2_dom"/>
</dbReference>
<reference evidence="12 13" key="1">
    <citation type="submission" date="2018-10" db="EMBL/GenBank/DDBJ databases">
        <title>Genome assembly for a Yunnan-Guizhou Plateau 3E fish, Anabarilius grahami (Regan), and its evolutionary and genetic applications.</title>
        <authorList>
            <person name="Jiang W."/>
        </authorList>
    </citation>
    <scope>NUCLEOTIDE SEQUENCE [LARGE SCALE GENOMIC DNA]</scope>
    <source>
        <strain evidence="12">AG-KIZ</strain>
        <tissue evidence="12">Muscle</tissue>
    </source>
</reference>
<dbReference type="InterPro" id="IPR055072">
    <property type="entry name" value="Ferlin_DSRM"/>
</dbReference>
<feature type="domain" description="C2" evidence="11">
    <location>
        <begin position="1"/>
        <end position="115"/>
    </location>
</feature>
<evidence type="ECO:0000256" key="4">
    <source>
        <dbReference type="ARBA" id="ARBA00022723"/>
    </source>
</evidence>
<dbReference type="InterPro" id="IPR037723">
    <property type="entry name" value="C2D_Ferlin"/>
</dbReference>
<evidence type="ECO:0000259" key="11">
    <source>
        <dbReference type="PROSITE" id="PS50004"/>
    </source>
</evidence>
<accession>A0A3N0XFK5</accession>
<evidence type="ECO:0000256" key="10">
    <source>
        <dbReference type="SAM" id="Phobius"/>
    </source>
</evidence>
<dbReference type="SMART" id="SM00327">
    <property type="entry name" value="VWA"/>
    <property type="match status" value="1"/>
</dbReference>
<dbReference type="CDD" id="cd04018">
    <property type="entry name" value="C2C_Ferlin"/>
    <property type="match status" value="1"/>
</dbReference>
<dbReference type="FunFam" id="2.60.40.150:FF:000099">
    <property type="entry name" value="Copine 3"/>
    <property type="match status" value="1"/>
</dbReference>
<feature type="domain" description="C2" evidence="11">
    <location>
        <begin position="2078"/>
        <end position="2227"/>
    </location>
</feature>
<dbReference type="Pfam" id="PF22901">
    <property type="entry name" value="dsrm_Ferlin"/>
    <property type="match status" value="1"/>
</dbReference>
<dbReference type="PROSITE" id="PS50004">
    <property type="entry name" value="C2"/>
    <property type="match status" value="7"/>
</dbReference>
<dbReference type="InterPro" id="IPR002035">
    <property type="entry name" value="VWF_A"/>
</dbReference>
<keyword evidence="3 10" id="KW-0812">Transmembrane</keyword>
<dbReference type="Pfam" id="PF08150">
    <property type="entry name" value="FerB"/>
    <property type="match status" value="1"/>
</dbReference>
<dbReference type="CDD" id="cd08374">
    <property type="entry name" value="C2F_Ferlin"/>
    <property type="match status" value="1"/>
</dbReference>
<dbReference type="GO" id="GO:0016020">
    <property type="term" value="C:membrane"/>
    <property type="evidence" value="ECO:0007669"/>
    <property type="project" value="UniProtKB-SubCell"/>
</dbReference>
<dbReference type="SUPFAM" id="SSF53300">
    <property type="entry name" value="vWA-like"/>
    <property type="match status" value="1"/>
</dbReference>
<comment type="similarity">
    <text evidence="2">Belongs to the copine family.</text>
</comment>
<dbReference type="Gene3D" id="2.60.40.150">
    <property type="entry name" value="C2 domain"/>
    <property type="match status" value="6"/>
</dbReference>
<dbReference type="PANTHER" id="PTHR12546:SF36">
    <property type="entry name" value="FER-1-LIKE PROTEIN 4"/>
    <property type="match status" value="1"/>
</dbReference>
<dbReference type="Proteomes" id="UP000281406">
    <property type="component" value="Unassembled WGS sequence"/>
</dbReference>
<sequence>MAAQCVSKVELSISCNNLLDKDVGSKSDPLCVLLQSVGDDKWTEVERTERVKNCQDPEFSTKLHIDYHFEKVQKLMFGIYDIDNKSVDLKDDDYLGGFECTLGQIVSSKKITRPLQLKAAKPAGKGTITITADEVKDNRAVVMEVEAKNLDKKVTCYDKDEDTSSDMIGEFTCTAAKLMEAKDNAVHCFDYDSDGSHDLIGVFQTNVSDLQKAVHGSPVEFDCIHPEKQKKKKSYKNSGVVRIKYCKLETQYSFLDYVMGGCQINFTVGIDFTGSNGDPRSPDSLHYLSPKGVNQYLSAIWSVGQVVQDYDTDKLFPAFGFGAQVPPNFQVSHEFPLNFNPNSPYCQGVQGIVDAYRVALPQVRLYGPTNFSPIINHVARIAAGAAQQPNAAQYFVLLIITDGEITDLDQTRQSIVNSSKLPMSIIIVGVGEADFKAMEFLDGDNGVLKSVTGEPAVRDIVQFVPFKQFASAPKEALAQSVLAEVPNQLVSYFKMRNLAPVNPPPPIKLLGKLVISLQHVVSVGQLLLRESLTDSQHSLTDIYIELEVKYSPLQGTAGGWDNDDFIKEEDSDGSELVIRNTGFTEPSSSDGLRPQQLDRETRMIGRSLLKTDDENGDEDDDNDYDDDYDFADIECANVTFTPILSRCRAIAKHELAITPKMKSFQVNVNVIEAQKLVGVNINPAVYVTIGDEKRHTATQKSTNCPFYNENFMFEFQETQDVLFDKVIEISVVHKKILAFLMTHIGTFKIDISTVYQQPDHRFYQKWAPLTDPKDTRSGIKGYVKCTVSVVMKGDPMGMVSLAPAGSQNDDIEKNLLLPKRMPSERPWAKFVLKIFRAEGLPSMNSGFMGKIMRDKKVFLDPYVQATFAGQRGETSVESNTNAPEWNEQISFIEQFPPLARRIKIQILDDANIGDVAVATHFLDLLQISNPNRNGFNPTFGPAWVNLYGSPQNSTLRDIHRDLNEGLSEGIFYRGRMLLSLSVEVYSSPTAVVTESKTVTNVKSTISRLNLKRKSRKSKEKKKAGKEAMQSPSGPVEESEDVGAEVPAAVTVEVEDVHPLPENFTGEKDEFLLFASFFEVTMIDPSIGTKPVTFELSIGNYGKTADVMVKSSKSGNQENLAEDRQPLLESDDELERDQLLNPGPRDKSVTVPRKPQPTEYDRQYSSNLDRKRSARQNTLDKCRVGLIKRNIVLLAKQTLRIKKRVTRNTVKERLADLKNIAKRLRFLALEPQSTLPDVFLWMLSGGRRVAYARIPTLSILFSLVEEEKGKDCGKITAVYMKTPGGPVGEIFAKLEVYMWLGITKYAKNCVTSLPAEFRPIYEEETSGTLIPRNMPPTKLAVEDSRYFQLRAHIYQARGIIAADDNGLSDPFAKVVFNTQCQVTRVMEETLSPTWCELLLYDQVLMEGSKDEYRDDPPVVIINIYDYNKLGSPQALGRAFAKPELKFVEEPYEKPQLQFFEITKGKSKAGEILAALELIELDYSSFGEPALPLDVDPKEPQYIEEECHYIIPAGIRPVLRKYRIEVLYWGLRDLKRVNLFEVERPQVKMECAGQMIESEEIQSYKLNPNFNDVVKHFDVELPELVYLHPPLTIFVMEQRAFGRLVLVGTHVVQNIVQFGPRDQEEWKDEEEEPEEKKPPKKTTPLTTVITMDLGGLPLKHSKIPINPLNLVTSPIKKVIKKEEELEEEPPEKEELDWWSKYYGSLAELEKQEEKEDDLEDGHDGDGAPLTMSALEAEDDEAVIEIEPPAPKRKNIATLQLYKFELENEFSQFMDWLHTFPVYKGKSSLDDEEEDESTRYMGKYKGSFLIYPIAPEDEDADCQITNAIPKNAPIKVLVRVYVVKATNLAPTDPNGKADPYVVVKVGQQQMDSKEHYIPKQLNPVFGEVFELTVSFPLETELTLYVFDHDLVGSDDLIGETRVDLENRFFSRHRAGCGLALHYDKLNQIRLSCDFRDGYNKWRDAKKPTAILLELCRKNGIPSPEYRESEIKVLNKIFKVPNEAFPEELLKKNKKTEEDYAELDEHKALNVLQRWKEMREFCEGACPLVPEHVEVRSLLNAEKPGLPQGYVHMWIDMFPVDVPPPPPVNIKPRLPESYELRVIIWNTDDVVLDDVNPFTGEPSSDIYVKGWIKGLDDEKQETDVHFNSLTGEGNFNWRFVFNFDYLPTEKEVIYKKKESLFAIEETEFRQPAVLVLQVWDYDRIGSNDFLGSIELRLSDMVRAAKSSEQCSIKMAKDKAGPRFSIFRSKRMKGWWPLIKLKSQEDIEREEREAEQERKTKKKKKKKASKRSKMKPEDLQFVDNSGSTFLLMGKVEAEFHLVTAEEAEKNPVGKARKEPEPLDKPNRPKTSFNWFVNPLKTFVYFIWKKYKKYIIALIILVILGVFLFLILYTLPTHISQLIVNG</sequence>
<keyword evidence="7 10" id="KW-1133">Transmembrane helix</keyword>
<proteinExistence type="inferred from homology"/>
<feature type="region of interest" description="Disordered" evidence="9">
    <location>
        <begin position="1008"/>
        <end position="1043"/>
    </location>
</feature>
<evidence type="ECO:0000256" key="5">
    <source>
        <dbReference type="ARBA" id="ARBA00022737"/>
    </source>
</evidence>
<dbReference type="Pfam" id="PF00168">
    <property type="entry name" value="C2"/>
    <property type="match status" value="6"/>
</dbReference>
<evidence type="ECO:0000256" key="9">
    <source>
        <dbReference type="SAM" id="MobiDB-lite"/>
    </source>
</evidence>
<dbReference type="InterPro" id="IPR037724">
    <property type="entry name" value="C2E_Ferlin"/>
</dbReference>
<feature type="compositionally biased region" description="Basic residues" evidence="9">
    <location>
        <begin position="1009"/>
        <end position="1023"/>
    </location>
</feature>
<dbReference type="InterPro" id="IPR032362">
    <property type="entry name" value="Ferlin_C"/>
</dbReference>
<comment type="subcellular location">
    <subcellularLocation>
        <location evidence="1">Membrane</location>
        <topology evidence="1">Single-pass membrane protein</topology>
    </subcellularLocation>
</comment>
<feature type="domain" description="C2" evidence="11">
    <location>
        <begin position="1329"/>
        <end position="1458"/>
    </location>
</feature>
<feature type="compositionally biased region" description="Basic and acidic residues" evidence="9">
    <location>
        <begin position="2262"/>
        <end position="2273"/>
    </location>
</feature>
<dbReference type="OrthoDB" id="10059618at2759"/>
<dbReference type="SMART" id="SM01201">
    <property type="entry name" value="FerB"/>
    <property type="match status" value="1"/>
</dbReference>
<dbReference type="Pfam" id="PF07002">
    <property type="entry name" value="Copine"/>
    <property type="match status" value="1"/>
</dbReference>
<evidence type="ECO:0000256" key="3">
    <source>
        <dbReference type="ARBA" id="ARBA00022692"/>
    </source>
</evidence>